<feature type="compositionally biased region" description="Gly residues" evidence="2">
    <location>
        <begin position="662"/>
        <end position="673"/>
    </location>
</feature>
<dbReference type="InterPro" id="IPR006533">
    <property type="entry name" value="T6SS_Vgr_RhsGE"/>
</dbReference>
<dbReference type="Pfam" id="PF05954">
    <property type="entry name" value="Phage_GPD"/>
    <property type="match status" value="1"/>
</dbReference>
<name>A9EW09_SORC5</name>
<evidence type="ECO:0000256" key="1">
    <source>
        <dbReference type="ARBA" id="ARBA00005558"/>
    </source>
</evidence>
<dbReference type="SUPFAM" id="SSF69349">
    <property type="entry name" value="Phage fibre proteins"/>
    <property type="match status" value="2"/>
</dbReference>
<feature type="domain" description="Gp5/Type VI secretion system Vgr C-terminal trimerisation" evidence="4">
    <location>
        <begin position="456"/>
        <end position="559"/>
    </location>
</feature>
<reference evidence="5 6" key="1">
    <citation type="journal article" date="2007" name="Nat. Biotechnol.">
        <title>Complete genome sequence of the myxobacterium Sorangium cellulosum.</title>
        <authorList>
            <person name="Schneiker S."/>
            <person name="Perlova O."/>
            <person name="Kaiser O."/>
            <person name="Gerth K."/>
            <person name="Alici A."/>
            <person name="Altmeyer M.O."/>
            <person name="Bartels D."/>
            <person name="Bekel T."/>
            <person name="Beyer S."/>
            <person name="Bode E."/>
            <person name="Bode H.B."/>
            <person name="Bolten C.J."/>
            <person name="Choudhuri J.V."/>
            <person name="Doss S."/>
            <person name="Elnakady Y.A."/>
            <person name="Frank B."/>
            <person name="Gaigalat L."/>
            <person name="Goesmann A."/>
            <person name="Groeger C."/>
            <person name="Gross F."/>
            <person name="Jelsbak L."/>
            <person name="Jelsbak L."/>
            <person name="Kalinowski J."/>
            <person name="Kegler C."/>
            <person name="Knauber T."/>
            <person name="Konietzny S."/>
            <person name="Kopp M."/>
            <person name="Krause L."/>
            <person name="Krug D."/>
            <person name="Linke B."/>
            <person name="Mahmud T."/>
            <person name="Martinez-Arias R."/>
            <person name="McHardy A.C."/>
            <person name="Merai M."/>
            <person name="Meyer F."/>
            <person name="Mormann S."/>
            <person name="Munoz-Dorado J."/>
            <person name="Perez J."/>
            <person name="Pradella S."/>
            <person name="Rachid S."/>
            <person name="Raddatz G."/>
            <person name="Rosenau F."/>
            <person name="Rueckert C."/>
            <person name="Sasse F."/>
            <person name="Scharfe M."/>
            <person name="Schuster S.C."/>
            <person name="Suen G."/>
            <person name="Treuner-Lange A."/>
            <person name="Velicer G.J."/>
            <person name="Vorholter F.-J."/>
            <person name="Weissman K.J."/>
            <person name="Welch R.D."/>
            <person name="Wenzel S.C."/>
            <person name="Whitworth D.E."/>
            <person name="Wilhelm S."/>
            <person name="Wittmann C."/>
            <person name="Bloecker H."/>
            <person name="Puehler A."/>
            <person name="Mueller R."/>
        </authorList>
    </citation>
    <scope>NUCLEOTIDE SEQUENCE [LARGE SCALE GENOMIC DNA]</scope>
    <source>
        <strain evidence="6">So ce56</strain>
    </source>
</reference>
<dbReference type="Gene3D" id="2.30.110.50">
    <property type="match status" value="1"/>
</dbReference>
<dbReference type="NCBIfam" id="TIGR01646">
    <property type="entry name" value="vgr_GE"/>
    <property type="match status" value="1"/>
</dbReference>
<gene>
    <name evidence="5" type="ordered locus">sce4113</name>
</gene>
<dbReference type="KEGG" id="scl:sce4113"/>
<evidence type="ECO:0000259" key="4">
    <source>
        <dbReference type="Pfam" id="PF22178"/>
    </source>
</evidence>
<evidence type="ECO:0000313" key="5">
    <source>
        <dbReference type="EMBL" id="CAN94276.1"/>
    </source>
</evidence>
<feature type="domain" description="Gp5/Type VI secretion system Vgr protein OB-fold" evidence="3">
    <location>
        <begin position="372"/>
        <end position="437"/>
    </location>
</feature>
<comment type="similarity">
    <text evidence="1">Belongs to the VgrG protein family.</text>
</comment>
<dbReference type="eggNOG" id="COG3501">
    <property type="taxonomic scope" value="Bacteria"/>
</dbReference>
<keyword evidence="6" id="KW-1185">Reference proteome</keyword>
<dbReference type="EMBL" id="AM746676">
    <property type="protein sequence ID" value="CAN94276.1"/>
    <property type="molecule type" value="Genomic_DNA"/>
</dbReference>
<dbReference type="NCBIfam" id="TIGR03361">
    <property type="entry name" value="VI_Rhs_Vgr"/>
    <property type="match status" value="1"/>
</dbReference>
<evidence type="ECO:0000256" key="2">
    <source>
        <dbReference type="SAM" id="MobiDB-lite"/>
    </source>
</evidence>
<dbReference type="AlphaFoldDB" id="A9EW09"/>
<dbReference type="InterPro" id="IPR037026">
    <property type="entry name" value="Vgr_OB-fold_dom_sf"/>
</dbReference>
<dbReference type="BioCyc" id="SCEL448385:SCE_RS21145-MONOMER"/>
<proteinExistence type="inferred from homology"/>
<dbReference type="Pfam" id="PF04717">
    <property type="entry name" value="Phage_base_V"/>
    <property type="match status" value="1"/>
</dbReference>
<sequence>MATATLVFSEDGILFDVRALVGRERLGEPTELDIEALSTAPVEPAAVLGKACLTTLASPIGARSIAGTVVSFTAIATSQPGLARRYRIVVRSTLALLELRQRPRIFQQLSVPDVVKQVIADATSSTLPVELHLSGSYSPREYIVQYAETDAAFVRRLCEEEGLYFRFLVENDEERVVLEDSSTTADDALGEALPVTDAAGESRPVATASNPRVSHRRRVGKVTLRDYKQQNPRFKLEAVATAGRPAEQQEVEVYEAPGRFLDPDAGNTRARTRLEGLRANAEVWTFETTALALAPGLGVTLAAIDLSGTAQPEGEYFVVAVRHQFRESNHSMEVEAIPRATPYRLPRITPRPRIHGIHSAWVTGAAGEEIHVDAQGRVRVKFHWDLSPGADEKSSLPIRVMQPNTPGAMVLPRVGWEVLVAFEDGDPDRPYILGRAYNAKQPPPYALPANKTVTVLGTSSSPGGGRQNQIRFDDAAGRQNISFAAGFGKSASVGNNMVTQTVKNEALTIEASQSRIVGANEDISVTQGYSNTVGSQSALVGATQKIYVKGNMAVGVGSETVVVGGACLEKVGNPVTGALNLAKAAALHGAGALGAVGGALATAYQLGEAGYRGYQAGGLSGAVQAVGTAGASRVAERFVPGGGQLLGALSELSPAPWAERAGPGGPSAAGGGATAASDTGGPAGPGPGHRNTTVRGVATELVGAAVQMTTPGTVSWSTIGASTFLVGGSHHIKAGQAGARTLGASSETLGSLRIETSGDITRDITGPITTTVAGSLKSKASGKHNIKAGGALKLTVGGPLKLTASKVTFVVGGSTVTSASDGLLLDAGTIKFKGKTNQKKDTGHS</sequence>
<dbReference type="Gene3D" id="4.10.220.110">
    <property type="match status" value="1"/>
</dbReference>
<dbReference type="Gene3D" id="3.55.50.10">
    <property type="entry name" value="Baseplate protein-like domains"/>
    <property type="match status" value="1"/>
</dbReference>
<organism evidence="5 6">
    <name type="scientific">Sorangium cellulosum (strain So ce56)</name>
    <name type="common">Polyangium cellulosum (strain So ce56)</name>
    <dbReference type="NCBI Taxonomy" id="448385"/>
    <lineage>
        <taxon>Bacteria</taxon>
        <taxon>Pseudomonadati</taxon>
        <taxon>Myxococcota</taxon>
        <taxon>Polyangia</taxon>
        <taxon>Polyangiales</taxon>
        <taxon>Polyangiaceae</taxon>
        <taxon>Sorangium</taxon>
    </lineage>
</organism>
<dbReference type="STRING" id="448385.sce4113"/>
<dbReference type="Pfam" id="PF22178">
    <property type="entry name" value="Gp5_trimer_C"/>
    <property type="match status" value="1"/>
</dbReference>
<protein>
    <submittedName>
        <fullName evidence="5">Uncharacterized protein</fullName>
    </submittedName>
</protein>
<feature type="region of interest" description="Disordered" evidence="2">
    <location>
        <begin position="656"/>
        <end position="693"/>
    </location>
</feature>
<evidence type="ECO:0000313" key="6">
    <source>
        <dbReference type="Proteomes" id="UP000002139"/>
    </source>
</evidence>
<dbReference type="Proteomes" id="UP000002139">
    <property type="component" value="Chromosome"/>
</dbReference>
<dbReference type="InterPro" id="IPR006531">
    <property type="entry name" value="Gp5/Vgr_OB"/>
</dbReference>
<dbReference type="SUPFAM" id="SSF69255">
    <property type="entry name" value="gp5 N-terminal domain-like"/>
    <property type="match status" value="1"/>
</dbReference>
<dbReference type="InterPro" id="IPR054030">
    <property type="entry name" value="Gp5_Vgr_C"/>
</dbReference>
<dbReference type="Gene3D" id="2.40.50.230">
    <property type="entry name" value="Gp5 N-terminal domain"/>
    <property type="match status" value="1"/>
</dbReference>
<dbReference type="OrthoDB" id="5482121at2"/>
<dbReference type="HOGENOM" id="CLU_004121_7_3_7"/>
<dbReference type="InterPro" id="IPR017847">
    <property type="entry name" value="T6SS_RhsGE_Vgr_subset"/>
</dbReference>
<dbReference type="SUPFAM" id="SSF69279">
    <property type="entry name" value="Phage tail proteins"/>
    <property type="match status" value="2"/>
</dbReference>
<evidence type="ECO:0000259" key="3">
    <source>
        <dbReference type="Pfam" id="PF04717"/>
    </source>
</evidence>
<accession>A9EW09</accession>
<dbReference type="RefSeq" id="WP_012236746.1">
    <property type="nucleotide sequence ID" value="NC_010162.1"/>
</dbReference>